<dbReference type="GO" id="GO:0016627">
    <property type="term" value="F:oxidoreductase activity, acting on the CH-CH group of donors"/>
    <property type="evidence" value="ECO:0007669"/>
    <property type="project" value="InterPro"/>
</dbReference>
<dbReference type="PANTHER" id="PTHR43292">
    <property type="entry name" value="ACYL-COA DEHYDROGENASE"/>
    <property type="match status" value="1"/>
</dbReference>
<organism evidence="9 10">
    <name type="scientific">Candidatus Viadribacter manganicus</name>
    <dbReference type="NCBI Taxonomy" id="1759059"/>
    <lineage>
        <taxon>Bacteria</taxon>
        <taxon>Pseudomonadati</taxon>
        <taxon>Pseudomonadota</taxon>
        <taxon>Alphaproteobacteria</taxon>
        <taxon>Hyphomonadales</taxon>
        <taxon>Hyphomonadaceae</taxon>
        <taxon>Candidatus Viadribacter</taxon>
    </lineage>
</organism>
<proteinExistence type="inferred from homology"/>
<evidence type="ECO:0000256" key="6">
    <source>
        <dbReference type="RuleBase" id="RU362125"/>
    </source>
</evidence>
<evidence type="ECO:0000256" key="3">
    <source>
        <dbReference type="ARBA" id="ARBA00022630"/>
    </source>
</evidence>
<dbReference type="InterPro" id="IPR006091">
    <property type="entry name" value="Acyl-CoA_Oxase/DH_mid-dom"/>
</dbReference>
<gene>
    <name evidence="9" type="ORF">ATE48_12760</name>
</gene>
<dbReference type="EMBL" id="CP013244">
    <property type="protein sequence ID" value="ANP46724.1"/>
    <property type="molecule type" value="Genomic_DNA"/>
</dbReference>
<keyword evidence="4 6" id="KW-0274">FAD</keyword>
<dbReference type="RefSeq" id="WP_066772100.1">
    <property type="nucleotide sequence ID" value="NZ_CP013244.1"/>
</dbReference>
<keyword evidence="10" id="KW-1185">Reference proteome</keyword>
<keyword evidence="3 6" id="KW-0285">Flavoprotein</keyword>
<dbReference type="Proteomes" id="UP000092498">
    <property type="component" value="Chromosome"/>
</dbReference>
<dbReference type="FunFam" id="2.40.110.10:FF:000011">
    <property type="entry name" value="Acyl-CoA dehydrogenase FadE34"/>
    <property type="match status" value="1"/>
</dbReference>
<name>A0A1B1AJI8_9PROT</name>
<dbReference type="SUPFAM" id="SSF47203">
    <property type="entry name" value="Acyl-CoA dehydrogenase C-terminal domain-like"/>
    <property type="match status" value="1"/>
</dbReference>
<dbReference type="InterPro" id="IPR009075">
    <property type="entry name" value="AcylCo_DH/oxidase_C"/>
</dbReference>
<evidence type="ECO:0000259" key="8">
    <source>
        <dbReference type="Pfam" id="PF02770"/>
    </source>
</evidence>
<evidence type="ECO:0000313" key="10">
    <source>
        <dbReference type="Proteomes" id="UP000092498"/>
    </source>
</evidence>
<dbReference type="GO" id="GO:0050660">
    <property type="term" value="F:flavin adenine dinucleotide binding"/>
    <property type="evidence" value="ECO:0007669"/>
    <property type="project" value="InterPro"/>
</dbReference>
<dbReference type="InterPro" id="IPR046373">
    <property type="entry name" value="Acyl-CoA_Oxase/DH_mid-dom_sf"/>
</dbReference>
<feature type="domain" description="Acyl-CoA dehydrogenase/oxidase C-terminal" evidence="7">
    <location>
        <begin position="236"/>
        <end position="383"/>
    </location>
</feature>
<dbReference type="SUPFAM" id="SSF56645">
    <property type="entry name" value="Acyl-CoA dehydrogenase NM domain-like"/>
    <property type="match status" value="1"/>
</dbReference>
<evidence type="ECO:0000256" key="1">
    <source>
        <dbReference type="ARBA" id="ARBA00001974"/>
    </source>
</evidence>
<dbReference type="InterPro" id="IPR036250">
    <property type="entry name" value="AcylCo_DH-like_C"/>
</dbReference>
<comment type="cofactor">
    <cofactor evidence="1 6">
        <name>FAD</name>
        <dbReference type="ChEBI" id="CHEBI:57692"/>
    </cofactor>
</comment>
<dbReference type="InterPro" id="IPR052161">
    <property type="entry name" value="Mycobact_Acyl-CoA_DH"/>
</dbReference>
<evidence type="ECO:0000259" key="7">
    <source>
        <dbReference type="Pfam" id="PF00441"/>
    </source>
</evidence>
<dbReference type="Gene3D" id="1.10.540.10">
    <property type="entry name" value="Acyl-CoA dehydrogenase/oxidase, N-terminal domain"/>
    <property type="match status" value="1"/>
</dbReference>
<dbReference type="InterPro" id="IPR009100">
    <property type="entry name" value="AcylCoA_DH/oxidase_NM_dom_sf"/>
</dbReference>
<dbReference type="OrthoDB" id="9775090at2"/>
<dbReference type="InParanoid" id="A0A1B1AJI8"/>
<evidence type="ECO:0000256" key="2">
    <source>
        <dbReference type="ARBA" id="ARBA00009347"/>
    </source>
</evidence>
<dbReference type="PANTHER" id="PTHR43292:SF4">
    <property type="entry name" value="ACYL-COA DEHYDROGENASE FADE34"/>
    <property type="match status" value="1"/>
</dbReference>
<dbReference type="STRING" id="1759059.ATE48_12760"/>
<evidence type="ECO:0000313" key="9">
    <source>
        <dbReference type="EMBL" id="ANP46724.1"/>
    </source>
</evidence>
<sequence>MHLNDTPDQAAYRAAARAWLSANAELRRDGDDLAGFRALPDAEKLPRARAWQAKKAAEGYAAIMMAPALGGAGGTPIQHIIYRQEEARYRVPFGVYEIGLGMCLPTIASLAPTLAQRYVPPGIRGEEVWCQLFSEPSAGSDLAALQTRARREGDHWIVNGQKIWTSGAHFSDYGILLARTDPNAPKHAGLTMFVVDMKAPGISVRPLRQMSGERDFNEVFFDNVTILDSHRVTAPGAGWQGALTTLMFERMNVGADIGLIDWRAAARYARERKADDAVTRAKVADWYIESQGVNLFAYRTLTALSGGETPGPEQSIGKLVTARQAQDVAQFLLDALAEDGALCEEHHGEMWAAVERAWCWGAGMRIAGGGDEILRNVIAERVLHLPGEPRTDKGPRLKAREQI</sequence>
<reference evidence="9 10" key="1">
    <citation type="submission" date="2015-11" db="EMBL/GenBank/DDBJ databases">
        <title>Whole-Genome Sequence of Candidatus Oderbacter manganicum from the National Park Lower Oder Valley, Germany.</title>
        <authorList>
            <person name="Braun B."/>
            <person name="Liere K."/>
            <person name="Szewzyk U."/>
        </authorList>
    </citation>
    <scope>NUCLEOTIDE SEQUENCE [LARGE SCALE GENOMIC DNA]</scope>
    <source>
        <strain evidence="9 10">OTSz_A_272</strain>
    </source>
</reference>
<keyword evidence="5 6" id="KW-0560">Oxidoreductase</keyword>
<protein>
    <submittedName>
        <fullName evidence="9">Acyl-CoA dehydrogenase</fullName>
    </submittedName>
</protein>
<dbReference type="Pfam" id="PF02770">
    <property type="entry name" value="Acyl-CoA_dh_M"/>
    <property type="match status" value="1"/>
</dbReference>
<dbReference type="Pfam" id="PF00441">
    <property type="entry name" value="Acyl-CoA_dh_1"/>
    <property type="match status" value="1"/>
</dbReference>
<comment type="similarity">
    <text evidence="2 6">Belongs to the acyl-CoA dehydrogenase family.</text>
</comment>
<dbReference type="AlphaFoldDB" id="A0A1B1AJI8"/>
<evidence type="ECO:0000256" key="4">
    <source>
        <dbReference type="ARBA" id="ARBA00022827"/>
    </source>
</evidence>
<feature type="domain" description="Acyl-CoA oxidase/dehydrogenase middle" evidence="8">
    <location>
        <begin position="130"/>
        <end position="224"/>
    </location>
</feature>
<evidence type="ECO:0000256" key="5">
    <source>
        <dbReference type="ARBA" id="ARBA00023002"/>
    </source>
</evidence>
<dbReference type="Gene3D" id="2.40.110.10">
    <property type="entry name" value="Butyryl-CoA Dehydrogenase, subunit A, domain 2"/>
    <property type="match status" value="1"/>
</dbReference>
<dbReference type="InterPro" id="IPR037069">
    <property type="entry name" value="AcylCoA_DH/ox_N_sf"/>
</dbReference>
<dbReference type="Gene3D" id="1.20.140.10">
    <property type="entry name" value="Butyryl-CoA Dehydrogenase, subunit A, domain 3"/>
    <property type="match status" value="1"/>
</dbReference>
<accession>A0A1B1AJI8</accession>
<dbReference type="KEGG" id="cbot:ATE48_12760"/>
<dbReference type="GO" id="GO:0005886">
    <property type="term" value="C:plasma membrane"/>
    <property type="evidence" value="ECO:0007669"/>
    <property type="project" value="TreeGrafter"/>
</dbReference>